<dbReference type="Pfam" id="PF00924">
    <property type="entry name" value="MS_channel_2nd"/>
    <property type="match status" value="1"/>
</dbReference>
<sequence length="317" mass="37125">MKKGYHVLIYSILLILILWVFYFSGWEQIVIILTIINAVLYGVRKPLNGLTAFLFKKSRGYRIIISMTLNLIWSFFLLWLLFTISAELFIAIISFLIVAISLNFRNVVNNIVSGILLLTTKQFEISDLIETNRIQGIVREINLNYVKISEFDGVNVILSNSNVYGSTITKFTHSKFKIFKPMERDEFEKKRHYRRYLKTINKIISAKIKTTKYVKQVEILGKINPENLTKDLSEIFDQYEPIFGIRPDYSIDTTRSGRVRINLYVMSEKPIIVINFIDAFLRDLVYKLYSNDIYLDWKKKETKSPPEEKSKKGVVKK</sequence>
<evidence type="ECO:0000256" key="5">
    <source>
        <dbReference type="SAM" id="Phobius"/>
    </source>
</evidence>
<protein>
    <recommendedName>
        <fullName evidence="6">Mechanosensitive ion channel MscS domain-containing protein</fullName>
    </recommendedName>
</protein>
<accession>A0A0F9SAM9</accession>
<organism evidence="7">
    <name type="scientific">marine sediment metagenome</name>
    <dbReference type="NCBI Taxonomy" id="412755"/>
    <lineage>
        <taxon>unclassified sequences</taxon>
        <taxon>metagenomes</taxon>
        <taxon>ecological metagenomes</taxon>
    </lineage>
</organism>
<reference evidence="7" key="1">
    <citation type="journal article" date="2015" name="Nature">
        <title>Complex archaea that bridge the gap between prokaryotes and eukaryotes.</title>
        <authorList>
            <person name="Spang A."/>
            <person name="Saw J.H."/>
            <person name="Jorgensen S.L."/>
            <person name="Zaremba-Niedzwiedzka K."/>
            <person name="Martijn J."/>
            <person name="Lind A.E."/>
            <person name="van Eijk R."/>
            <person name="Schleper C."/>
            <person name="Guy L."/>
            <person name="Ettema T.J."/>
        </authorList>
    </citation>
    <scope>NUCLEOTIDE SEQUENCE</scope>
</reference>
<keyword evidence="4 5" id="KW-0472">Membrane</keyword>
<dbReference type="InterPro" id="IPR045275">
    <property type="entry name" value="MscS_archaea/bacteria_type"/>
</dbReference>
<dbReference type="Gene3D" id="2.30.30.60">
    <property type="match status" value="1"/>
</dbReference>
<dbReference type="EMBL" id="LAZR01000731">
    <property type="protein sequence ID" value="KKN59307.1"/>
    <property type="molecule type" value="Genomic_DNA"/>
</dbReference>
<feature type="domain" description="Mechanosensitive ion channel MscS" evidence="6">
    <location>
        <begin position="106"/>
        <end position="169"/>
    </location>
</feature>
<dbReference type="InterPro" id="IPR023408">
    <property type="entry name" value="MscS_beta-dom_sf"/>
</dbReference>
<gene>
    <name evidence="7" type="ORF">LCGC14_0543330</name>
</gene>
<dbReference type="SUPFAM" id="SSF50182">
    <property type="entry name" value="Sm-like ribonucleoproteins"/>
    <property type="match status" value="1"/>
</dbReference>
<dbReference type="GO" id="GO:0016020">
    <property type="term" value="C:membrane"/>
    <property type="evidence" value="ECO:0007669"/>
    <property type="project" value="UniProtKB-SubCell"/>
</dbReference>
<dbReference type="PANTHER" id="PTHR30221:SF1">
    <property type="entry name" value="SMALL-CONDUCTANCE MECHANOSENSITIVE CHANNEL"/>
    <property type="match status" value="1"/>
</dbReference>
<evidence type="ECO:0000256" key="4">
    <source>
        <dbReference type="ARBA" id="ARBA00023136"/>
    </source>
</evidence>
<dbReference type="AlphaFoldDB" id="A0A0F9SAM9"/>
<keyword evidence="2 5" id="KW-0812">Transmembrane</keyword>
<name>A0A0F9SAM9_9ZZZZ</name>
<proteinExistence type="predicted"/>
<feature type="transmembrane region" description="Helical" evidence="5">
    <location>
        <begin position="29"/>
        <end position="47"/>
    </location>
</feature>
<feature type="transmembrane region" description="Helical" evidence="5">
    <location>
        <begin position="59"/>
        <end position="82"/>
    </location>
</feature>
<dbReference type="InterPro" id="IPR006685">
    <property type="entry name" value="MscS_channel_2nd"/>
</dbReference>
<evidence type="ECO:0000256" key="1">
    <source>
        <dbReference type="ARBA" id="ARBA00004370"/>
    </source>
</evidence>
<evidence type="ECO:0000259" key="6">
    <source>
        <dbReference type="Pfam" id="PF00924"/>
    </source>
</evidence>
<comment type="caution">
    <text evidence="7">The sequence shown here is derived from an EMBL/GenBank/DDBJ whole genome shotgun (WGS) entry which is preliminary data.</text>
</comment>
<evidence type="ECO:0000256" key="2">
    <source>
        <dbReference type="ARBA" id="ARBA00022692"/>
    </source>
</evidence>
<dbReference type="GO" id="GO:0008381">
    <property type="term" value="F:mechanosensitive monoatomic ion channel activity"/>
    <property type="evidence" value="ECO:0007669"/>
    <property type="project" value="InterPro"/>
</dbReference>
<dbReference type="InterPro" id="IPR010920">
    <property type="entry name" value="LSM_dom_sf"/>
</dbReference>
<dbReference type="PANTHER" id="PTHR30221">
    <property type="entry name" value="SMALL-CONDUCTANCE MECHANOSENSITIVE CHANNEL"/>
    <property type="match status" value="1"/>
</dbReference>
<evidence type="ECO:0000256" key="3">
    <source>
        <dbReference type="ARBA" id="ARBA00022989"/>
    </source>
</evidence>
<keyword evidence="3 5" id="KW-1133">Transmembrane helix</keyword>
<comment type="subcellular location">
    <subcellularLocation>
        <location evidence="1">Membrane</location>
    </subcellularLocation>
</comment>
<feature type="transmembrane region" description="Helical" evidence="5">
    <location>
        <begin position="88"/>
        <end position="108"/>
    </location>
</feature>
<evidence type="ECO:0000313" key="7">
    <source>
        <dbReference type="EMBL" id="KKN59307.1"/>
    </source>
</evidence>
<feature type="transmembrane region" description="Helical" evidence="5">
    <location>
        <begin position="7"/>
        <end position="23"/>
    </location>
</feature>